<reference evidence="1" key="2">
    <citation type="journal article" date="2021" name="PeerJ">
        <title>Extensive microbial diversity within the chicken gut microbiome revealed by metagenomics and culture.</title>
        <authorList>
            <person name="Gilroy R."/>
            <person name="Ravi A."/>
            <person name="Getino M."/>
            <person name="Pursley I."/>
            <person name="Horton D.L."/>
            <person name="Alikhan N.F."/>
            <person name="Baker D."/>
            <person name="Gharbi K."/>
            <person name="Hall N."/>
            <person name="Watson M."/>
            <person name="Adriaenssens E.M."/>
            <person name="Foster-Nyarko E."/>
            <person name="Jarju S."/>
            <person name="Secka A."/>
            <person name="Antonio M."/>
            <person name="Oren A."/>
            <person name="Chaudhuri R.R."/>
            <person name="La Ragione R."/>
            <person name="Hildebrand F."/>
            <person name="Pallen M.J."/>
        </authorList>
    </citation>
    <scope>NUCLEOTIDE SEQUENCE</scope>
    <source>
        <strain evidence="1">ChiSxjej2B14-6234</strain>
    </source>
</reference>
<evidence type="ECO:0000313" key="2">
    <source>
        <dbReference type="Proteomes" id="UP000886887"/>
    </source>
</evidence>
<dbReference type="Proteomes" id="UP000886887">
    <property type="component" value="Unassembled WGS sequence"/>
</dbReference>
<evidence type="ECO:0008006" key="3">
    <source>
        <dbReference type="Google" id="ProtNLM"/>
    </source>
</evidence>
<sequence>MTRAQAVEVARSWVREEACALPGFCGAYLSGSILEASDGDAWPESSDVDVVLVLRAPDAVAPLGKFRYGAALLEVTTLERAAFDSLEHVLRTHYLAFALNAGVILADPEGWLLPLHRRIASEYARPEWVRARCRGFLDGIRRSAGAFDATAPYPARVNSWLFPTGISTFPILAAALCNCTVRRRYTRAREVLQRHGLGDFYPALLRQLTGDSFDPACLPGHLDALAETFDLACETHGPSDAYRFRSDIRPQARSISIDGCRRMLSSPHPQDAVFWMGATFARCQTVLELDEPALAARRMPAFRAFMADIGIAGDGDFCCRFAKLTSFLPEVERAAEQIMRTRPV</sequence>
<comment type="caution">
    <text evidence="1">The sequence shown here is derived from an EMBL/GenBank/DDBJ whole genome shotgun (WGS) entry which is preliminary data.</text>
</comment>
<dbReference type="EMBL" id="DVFJ01000036">
    <property type="protein sequence ID" value="HIQ72473.1"/>
    <property type="molecule type" value="Genomic_DNA"/>
</dbReference>
<gene>
    <name evidence="1" type="ORF">IAB73_09745</name>
</gene>
<name>A0A9D0ZBG0_9FIRM</name>
<organism evidence="1 2">
    <name type="scientific">Candidatus Onthenecus intestinigallinarum</name>
    <dbReference type="NCBI Taxonomy" id="2840875"/>
    <lineage>
        <taxon>Bacteria</taxon>
        <taxon>Bacillati</taxon>
        <taxon>Bacillota</taxon>
        <taxon>Clostridia</taxon>
        <taxon>Eubacteriales</taxon>
        <taxon>Candidatus Onthenecus</taxon>
    </lineage>
</organism>
<dbReference type="AlphaFoldDB" id="A0A9D0ZBG0"/>
<evidence type="ECO:0000313" key="1">
    <source>
        <dbReference type="EMBL" id="HIQ72473.1"/>
    </source>
</evidence>
<proteinExistence type="predicted"/>
<reference evidence="1" key="1">
    <citation type="submission" date="2020-10" db="EMBL/GenBank/DDBJ databases">
        <authorList>
            <person name="Gilroy R."/>
        </authorList>
    </citation>
    <scope>NUCLEOTIDE SEQUENCE</scope>
    <source>
        <strain evidence="1">ChiSxjej2B14-6234</strain>
    </source>
</reference>
<accession>A0A9D0ZBG0</accession>
<protein>
    <recommendedName>
        <fullName evidence="3">Polymerase nucleotidyl transferase domain-containing protein</fullName>
    </recommendedName>
</protein>